<evidence type="ECO:0000256" key="1">
    <source>
        <dbReference type="ARBA" id="ARBA00022729"/>
    </source>
</evidence>
<dbReference type="PROSITE" id="PS51318">
    <property type="entry name" value="TAT"/>
    <property type="match status" value="1"/>
</dbReference>
<feature type="domain" description="Calcineurin-like phosphoesterase" evidence="4">
    <location>
        <begin position="55"/>
        <end position="300"/>
    </location>
</feature>
<dbReference type="PANTHER" id="PTHR11575:SF6">
    <property type="entry name" value="2',3'-CYCLIC-NUCLEOTIDE 2'-PHOSPHODIESTERASE_3'-NUCLEOTIDASE"/>
    <property type="match status" value="1"/>
</dbReference>
<dbReference type="PROSITE" id="PS00785">
    <property type="entry name" value="5_NUCLEOTIDASE_1"/>
    <property type="match status" value="1"/>
</dbReference>
<reference evidence="6 7" key="2">
    <citation type="submission" date="2023-06" db="EMBL/GenBank/DDBJ databases">
        <title>The Gram-positive Non-spore-bearing Anaerobic Bacilli of Human Feces.</title>
        <authorList>
            <person name="Eggerth A.H."/>
        </authorList>
    </citation>
    <scope>NUCLEOTIDE SEQUENCE [LARGE SCALE GENOMIC DNA]</scope>
    <source>
        <strain evidence="6 7">CBA3108</strain>
    </source>
</reference>
<gene>
    <name evidence="6" type="ORF">O6R08_08535</name>
</gene>
<dbReference type="Gene3D" id="3.90.780.10">
    <property type="entry name" value="5'-Nucleotidase, C-terminal domain"/>
    <property type="match status" value="1"/>
</dbReference>
<dbReference type="EMBL" id="CP115668">
    <property type="protein sequence ID" value="WCC79550.1"/>
    <property type="molecule type" value="Genomic_DNA"/>
</dbReference>
<dbReference type="InterPro" id="IPR029052">
    <property type="entry name" value="Metallo-depent_PP-like"/>
</dbReference>
<dbReference type="Gene3D" id="3.60.21.10">
    <property type="match status" value="1"/>
</dbReference>
<evidence type="ECO:0000256" key="3">
    <source>
        <dbReference type="SAM" id="MobiDB-lite"/>
    </source>
</evidence>
<dbReference type="InterPro" id="IPR006146">
    <property type="entry name" value="5'-Nucleotdase_CS"/>
</dbReference>
<comment type="similarity">
    <text evidence="2">Belongs to the 5'-nucleotidase family.</text>
</comment>
<dbReference type="InterPro" id="IPR008334">
    <property type="entry name" value="5'-Nucleotdase_C"/>
</dbReference>
<dbReference type="InterPro" id="IPR006311">
    <property type="entry name" value="TAT_signal"/>
</dbReference>
<reference evidence="6 7" key="1">
    <citation type="submission" date="2023-01" db="EMBL/GenBank/DDBJ databases">
        <authorList>
            <person name="Lee S.H."/>
            <person name="Jung H.S."/>
            <person name="Yun J.U."/>
        </authorList>
    </citation>
    <scope>NUCLEOTIDE SEQUENCE [LARGE SCALE GENOMIC DNA]</scope>
    <source>
        <strain evidence="6 7">CBA3108</strain>
    </source>
</reference>
<keyword evidence="2" id="KW-0378">Hydrolase</keyword>
<dbReference type="PRINTS" id="PR01607">
    <property type="entry name" value="APYRASEFAMLY"/>
</dbReference>
<dbReference type="RefSeq" id="WP_271417742.1">
    <property type="nucleotide sequence ID" value="NZ_CP115668.1"/>
</dbReference>
<dbReference type="Proteomes" id="UP001212097">
    <property type="component" value="Chromosome"/>
</dbReference>
<dbReference type="PANTHER" id="PTHR11575">
    <property type="entry name" value="5'-NUCLEOTIDASE-RELATED"/>
    <property type="match status" value="1"/>
</dbReference>
<name>A0ABY7QXZ4_9ACTN</name>
<keyword evidence="1 2" id="KW-0732">Signal</keyword>
<dbReference type="InterPro" id="IPR004843">
    <property type="entry name" value="Calcineurin-like_PHP"/>
</dbReference>
<evidence type="ECO:0000313" key="6">
    <source>
        <dbReference type="EMBL" id="WCC79550.1"/>
    </source>
</evidence>
<dbReference type="Pfam" id="PF00149">
    <property type="entry name" value="Metallophos"/>
    <property type="match status" value="1"/>
</dbReference>
<organism evidence="6 7">
    <name type="scientific">Cutibacterium equinum</name>
    <dbReference type="NCBI Taxonomy" id="3016342"/>
    <lineage>
        <taxon>Bacteria</taxon>
        <taxon>Bacillati</taxon>
        <taxon>Actinomycetota</taxon>
        <taxon>Actinomycetes</taxon>
        <taxon>Propionibacteriales</taxon>
        <taxon>Propionibacteriaceae</taxon>
        <taxon>Cutibacterium</taxon>
    </lineage>
</organism>
<feature type="signal peptide" evidence="2">
    <location>
        <begin position="1"/>
        <end position="34"/>
    </location>
</feature>
<dbReference type="InterPro" id="IPR006179">
    <property type="entry name" value="5_nucleotidase/apyrase"/>
</dbReference>
<dbReference type="InterPro" id="IPR036907">
    <property type="entry name" value="5'-Nucleotdase_C_sf"/>
</dbReference>
<evidence type="ECO:0000256" key="2">
    <source>
        <dbReference type="RuleBase" id="RU362119"/>
    </source>
</evidence>
<evidence type="ECO:0000259" key="5">
    <source>
        <dbReference type="Pfam" id="PF02872"/>
    </source>
</evidence>
<proteinExistence type="inferred from homology"/>
<keyword evidence="2" id="KW-0547">Nucleotide-binding</keyword>
<feature type="domain" description="5'-Nucleotidase C-terminal" evidence="5">
    <location>
        <begin position="385"/>
        <end position="574"/>
    </location>
</feature>
<protein>
    <submittedName>
        <fullName evidence="6">5'-nucleotidase C-terminal domain-containing protein</fullName>
    </submittedName>
</protein>
<dbReference type="SUPFAM" id="SSF56300">
    <property type="entry name" value="Metallo-dependent phosphatases"/>
    <property type="match status" value="1"/>
</dbReference>
<feature type="compositionally biased region" description="Polar residues" evidence="3">
    <location>
        <begin position="652"/>
        <end position="670"/>
    </location>
</feature>
<accession>A0ABY7QXZ4</accession>
<keyword evidence="7" id="KW-1185">Reference proteome</keyword>
<dbReference type="Pfam" id="PF02872">
    <property type="entry name" value="5_nucleotid_C"/>
    <property type="match status" value="1"/>
</dbReference>
<dbReference type="PROSITE" id="PS00786">
    <property type="entry name" value="5_NUCLEOTIDASE_2"/>
    <property type="match status" value="1"/>
</dbReference>
<evidence type="ECO:0000313" key="7">
    <source>
        <dbReference type="Proteomes" id="UP001212097"/>
    </source>
</evidence>
<feature type="region of interest" description="Disordered" evidence="3">
    <location>
        <begin position="615"/>
        <end position="683"/>
    </location>
</feature>
<evidence type="ECO:0000259" key="4">
    <source>
        <dbReference type="Pfam" id="PF00149"/>
    </source>
</evidence>
<dbReference type="SUPFAM" id="SSF55816">
    <property type="entry name" value="5'-nucleotidase (syn. UDP-sugar hydrolase), C-terminal domain"/>
    <property type="match status" value="1"/>
</dbReference>
<sequence>MHDNPFGTNLSRRAVLAGTLGAGLAMSAVGNSLAAPSTSDTPAAPGATAATSALTVLATTDIHGHVFDWDYFADAPFPASDQGRSSAPLGMSRVATIVKQVRAEKGADSVVMLDNGDTIQGTPLTYLAAKQPEKLGRDEVMARAFNLVGYDAANIGNHEFNYGLKELDRFKSDLEAPLLCANVIDLTTGKPLTQGTLMLTKTVDGHPVKVGVVAVTTPGSMVWDKANLAGKVDIADPVKTAAKYSVKLRKDGADVVVVLIHAGLSEDQASPIYQGLPENDATVLAKSVPEVDLVVIGHTHLDDPVEIVDGISGHKVVITQPDYWARSVSQVTIPLDFSGGKAAVVHDQVTVTPRYTRDVEEDKEFASDAELQADHKATVTYVNSVVATSTTTLTTERSMVEDTPILDFIGKVQADTVAQAIKGGKYDGIPVIAQVSPFSRTAAFPKGEIKIKDIAGLYVFDNTLAGILLTGTQLKDYLEYSAKYFKQVKKGATVNPAPASEGGDTQADYQGKPVWDYNYDAITGVKYSIDISKPVGERILGLSWQGAPVADDQKFVLAINNYRMSGGGGYPHVTQAPVVWDEILEIRQLLIDTASKMKTIDPKDFFDRNWFVTTTGETWPTDGKPGAKPGDGSQPADGSQPGTKPADGSQPGAGTNPANGTQPGRGSQPGNGDRPTVLPSTGF</sequence>
<feature type="chain" id="PRO_5044967638" evidence="2">
    <location>
        <begin position="35"/>
        <end position="683"/>
    </location>
</feature>